<dbReference type="AlphaFoldDB" id="W5TU90"/>
<dbReference type="OrthoDB" id="10002581at2"/>
<dbReference type="HOGENOM" id="CLU_2035603_0_0_11"/>
<protein>
    <submittedName>
        <fullName evidence="1">Uncharacterized protein</fullName>
    </submittedName>
</protein>
<gene>
    <name evidence="1" type="ORF">NONO_c59950</name>
</gene>
<accession>W5TU90</accession>
<organism evidence="1 2">
    <name type="scientific">Nocardia nova SH22a</name>
    <dbReference type="NCBI Taxonomy" id="1415166"/>
    <lineage>
        <taxon>Bacteria</taxon>
        <taxon>Bacillati</taxon>
        <taxon>Actinomycetota</taxon>
        <taxon>Actinomycetes</taxon>
        <taxon>Mycobacteriales</taxon>
        <taxon>Nocardiaceae</taxon>
        <taxon>Nocardia</taxon>
    </lineage>
</organism>
<reference evidence="1 2" key="1">
    <citation type="journal article" date="2014" name="Appl. Environ. Microbiol.">
        <title>Insights into the Microbial Degradation of Rubber and Gutta-Percha by Analysis of the Complete Genome of Nocardia nova SH22a.</title>
        <authorList>
            <person name="Luo Q."/>
            <person name="Hiessl S."/>
            <person name="Poehlein A."/>
            <person name="Daniel R."/>
            <person name="Steinbuchel A."/>
        </authorList>
    </citation>
    <scope>NUCLEOTIDE SEQUENCE [LARGE SCALE GENOMIC DNA]</scope>
    <source>
        <strain evidence="1">SH22a</strain>
    </source>
</reference>
<dbReference type="STRING" id="1415166.NONO_c59950"/>
<proteinExistence type="predicted"/>
<dbReference type="EMBL" id="CP006850">
    <property type="protein sequence ID" value="AHH20771.1"/>
    <property type="molecule type" value="Genomic_DNA"/>
</dbReference>
<evidence type="ECO:0000313" key="1">
    <source>
        <dbReference type="EMBL" id="AHH20771.1"/>
    </source>
</evidence>
<dbReference type="Proteomes" id="UP000019150">
    <property type="component" value="Chromosome"/>
</dbReference>
<dbReference type="KEGG" id="nno:NONO_c59950"/>
<name>W5TU90_9NOCA</name>
<dbReference type="PATRIC" id="fig|1415166.3.peg.6174"/>
<dbReference type="RefSeq" id="WP_025352122.1">
    <property type="nucleotide sequence ID" value="NZ_CP006850.1"/>
</dbReference>
<sequence>MSEPSRTTVYFVFWPARRVLKIGVTLAQRWTVFTSNGAELLASKKFDRVGDALDFEEACHDALGAVCRLAFANKAAASSSGLLGGSSAGYLECFAVPGDLMRSELTAFCDLALDLAAAGGA</sequence>
<keyword evidence="2" id="KW-1185">Reference proteome</keyword>
<evidence type="ECO:0000313" key="2">
    <source>
        <dbReference type="Proteomes" id="UP000019150"/>
    </source>
</evidence>